<dbReference type="EMBL" id="LCTV02000001">
    <property type="protein sequence ID" value="PRQ78171.1"/>
    <property type="molecule type" value="Genomic_DNA"/>
</dbReference>
<name>A0A2T0AJG3_RHOTO</name>
<dbReference type="AlphaFoldDB" id="A0A2T0AJG3"/>
<evidence type="ECO:0000313" key="3">
    <source>
        <dbReference type="Proteomes" id="UP000239560"/>
    </source>
</evidence>
<dbReference type="Proteomes" id="UP000239560">
    <property type="component" value="Unassembled WGS sequence"/>
</dbReference>
<sequence>MAVPPSYPPAGPLGQTDPLRWRLSSATDGGRHVWHYVRDADSPSAAAYETLWGNDDEGLRGAAEQSDETAYWLGLDLPLKGVSPEAAETPLNSAKKGECCAICRSGVSADRSCAGYEFYKRLQSKDGHWSGEYGGQSLDPSVPFTS</sequence>
<proteinExistence type="predicted"/>
<comment type="caution">
    <text evidence="2">The sequence shown here is derived from an EMBL/GenBank/DDBJ whole genome shotgun (WGS) entry which is preliminary data.</text>
</comment>
<dbReference type="Gene3D" id="6.20.120.20">
    <property type="match status" value="1"/>
</dbReference>
<organism evidence="2 3">
    <name type="scientific">Rhodotorula toruloides</name>
    <name type="common">Yeast</name>
    <name type="synonym">Rhodosporidium toruloides</name>
    <dbReference type="NCBI Taxonomy" id="5286"/>
    <lineage>
        <taxon>Eukaryota</taxon>
        <taxon>Fungi</taxon>
        <taxon>Dikarya</taxon>
        <taxon>Basidiomycota</taxon>
        <taxon>Pucciniomycotina</taxon>
        <taxon>Microbotryomycetes</taxon>
        <taxon>Sporidiobolales</taxon>
        <taxon>Sporidiobolaceae</taxon>
        <taxon>Rhodotorula</taxon>
    </lineage>
</organism>
<feature type="region of interest" description="Disordered" evidence="1">
    <location>
        <begin position="126"/>
        <end position="146"/>
    </location>
</feature>
<dbReference type="OrthoDB" id="21502at2759"/>
<reference evidence="2 3" key="1">
    <citation type="journal article" date="2018" name="Elife">
        <title>Functional genomics of lipid metabolism in the oleaginous yeast Rhodosporidium toruloides.</title>
        <authorList>
            <person name="Coradetti S.T."/>
            <person name="Pinel D."/>
            <person name="Geiselman G."/>
            <person name="Ito M."/>
            <person name="Mondo S."/>
            <person name="Reilly M.C."/>
            <person name="Cheng Y.F."/>
            <person name="Bauer S."/>
            <person name="Grigoriev I."/>
            <person name="Gladden J.M."/>
            <person name="Simmons B.A."/>
            <person name="Brem R."/>
            <person name="Arkin A.P."/>
            <person name="Skerker J.M."/>
        </authorList>
    </citation>
    <scope>NUCLEOTIDE SEQUENCE [LARGE SCALE GENOMIC DNA]</scope>
    <source>
        <strain evidence="2 3">NBRC 0880</strain>
    </source>
</reference>
<gene>
    <name evidence="2" type="ORF">AAT19DRAFT_9239</name>
</gene>
<evidence type="ECO:0000256" key="1">
    <source>
        <dbReference type="SAM" id="MobiDB-lite"/>
    </source>
</evidence>
<evidence type="ECO:0000313" key="2">
    <source>
        <dbReference type="EMBL" id="PRQ78171.1"/>
    </source>
</evidence>
<accession>A0A2T0AJG3</accession>
<protein>
    <submittedName>
        <fullName evidence="2">Uncharacterized protein</fullName>
    </submittedName>
</protein>